<feature type="compositionally biased region" description="Low complexity" evidence="8">
    <location>
        <begin position="1"/>
        <end position="17"/>
    </location>
</feature>
<dbReference type="GO" id="GO:0005886">
    <property type="term" value="C:plasma membrane"/>
    <property type="evidence" value="ECO:0007669"/>
    <property type="project" value="TreeGrafter"/>
</dbReference>
<evidence type="ECO:0000256" key="5">
    <source>
        <dbReference type="ARBA" id="ARBA00022989"/>
    </source>
</evidence>
<evidence type="ECO:0000313" key="12">
    <source>
        <dbReference type="EMBL" id="QTU84762.1"/>
    </source>
</evidence>
<dbReference type="InterPro" id="IPR050487">
    <property type="entry name" value="FtsQ_DivIB"/>
</dbReference>
<accession>A0A9E6MRP9</accession>
<dbReference type="EMBL" id="WPCR01000012">
    <property type="protein sequence ID" value="NHM14831.1"/>
    <property type="molecule type" value="Genomic_DNA"/>
</dbReference>
<evidence type="ECO:0000256" key="3">
    <source>
        <dbReference type="ARBA" id="ARBA00022618"/>
    </source>
</evidence>
<evidence type="ECO:0000313" key="13">
    <source>
        <dbReference type="Proteomes" id="UP000636394"/>
    </source>
</evidence>
<evidence type="ECO:0000256" key="6">
    <source>
        <dbReference type="ARBA" id="ARBA00023136"/>
    </source>
</evidence>
<dbReference type="KEGG" id="ebz:J7S26_02230"/>
<evidence type="ECO:0000256" key="4">
    <source>
        <dbReference type="ARBA" id="ARBA00022692"/>
    </source>
</evidence>
<evidence type="ECO:0000256" key="8">
    <source>
        <dbReference type="SAM" id="MobiDB-lite"/>
    </source>
</evidence>
<sequence>MASNYSRKSGSSGSRRTASPRRSEGGRPYAARPSSGYVPSGHGHNSSASRRRPQQPDPRLRSVTVRDIERATRQKRARQTYRRRLVSLGVAAALVVVLVGAGVFLYHSSVFQIESVSFNGAEHLTNEEMVALADIDEGATLLNIDVSALRENLLEDAWIEEVAVHRVFPDSLEVDVTERTVAAVVEVPTSDGADTKDWAIASDGMWLMPIPKKGTEEAERTSERVYEDAAGALHITEVPYGTQPKVGERCDDANVNNALSIVDGLTTELADRVTSVKATETESTTLTIKDGPDIVFGTDEHVREKERVCLQIMEDHPEGVAYINVRTVDRPTWRAL</sequence>
<evidence type="ECO:0000256" key="7">
    <source>
        <dbReference type="ARBA" id="ARBA00023306"/>
    </source>
</evidence>
<protein>
    <submittedName>
        <fullName evidence="12">FtsQ-type POTRA domain-containing protein</fullName>
    </submittedName>
</protein>
<dbReference type="AlphaFoldDB" id="A0A9E6MRP9"/>
<dbReference type="PANTHER" id="PTHR37820">
    <property type="entry name" value="CELL DIVISION PROTEIN DIVIB"/>
    <property type="match status" value="1"/>
</dbReference>
<evidence type="ECO:0000256" key="2">
    <source>
        <dbReference type="ARBA" id="ARBA00022475"/>
    </source>
</evidence>
<feature type="region of interest" description="Disordered" evidence="8">
    <location>
        <begin position="1"/>
        <end position="61"/>
    </location>
</feature>
<dbReference type="Proteomes" id="UP000636394">
    <property type="component" value="Unassembled WGS sequence"/>
</dbReference>
<evidence type="ECO:0000313" key="11">
    <source>
        <dbReference type="EMBL" id="NHM14831.1"/>
    </source>
</evidence>
<dbReference type="Proteomes" id="UP000671910">
    <property type="component" value="Chromosome"/>
</dbReference>
<keyword evidence="7" id="KW-0131">Cell cycle</keyword>
<name>A0A9E6MRP9_9ACTN</name>
<keyword evidence="6 9" id="KW-0472">Membrane</keyword>
<comment type="subcellular location">
    <subcellularLocation>
        <location evidence="1">Membrane</location>
    </subcellularLocation>
</comment>
<keyword evidence="2" id="KW-1003">Cell membrane</keyword>
<evidence type="ECO:0000256" key="9">
    <source>
        <dbReference type="SAM" id="Phobius"/>
    </source>
</evidence>
<dbReference type="RefSeq" id="WP_166340254.1">
    <property type="nucleotide sequence ID" value="NZ_CP072829.1"/>
</dbReference>
<dbReference type="Pfam" id="PF08478">
    <property type="entry name" value="POTRA_1"/>
    <property type="match status" value="1"/>
</dbReference>
<keyword evidence="4 9" id="KW-0812">Transmembrane</keyword>
<gene>
    <name evidence="11" type="ORF">GMI68_08705</name>
    <name evidence="12" type="ORF">J7S26_02230</name>
</gene>
<reference evidence="12" key="2">
    <citation type="submission" date="2021-04" db="EMBL/GenBank/DDBJ databases">
        <title>Novel species in family Eggerthellaceae.</title>
        <authorList>
            <person name="Zhang G."/>
        </authorList>
    </citation>
    <scope>NUCLEOTIDE SEQUENCE</scope>
    <source>
        <strain evidence="12">Zg-886</strain>
    </source>
</reference>
<feature type="transmembrane region" description="Helical" evidence="9">
    <location>
        <begin position="85"/>
        <end position="106"/>
    </location>
</feature>
<reference evidence="11 13" key="1">
    <citation type="submission" date="2019-11" db="EMBL/GenBank/DDBJ databases">
        <title>Eggerthellaceae novel genus isolated from the rectal contents of marmort.</title>
        <authorList>
            <person name="Zhang G."/>
        </authorList>
    </citation>
    <scope>NUCLEOTIDE SEQUENCE [LARGE SCALE GENOMIC DNA]</scope>
    <source>
        <strain evidence="13">zg-886</strain>
        <strain evidence="11">Zg-886</strain>
    </source>
</reference>
<dbReference type="GO" id="GO:0051301">
    <property type="term" value="P:cell division"/>
    <property type="evidence" value="ECO:0007669"/>
    <property type="project" value="UniProtKB-KW"/>
</dbReference>
<organism evidence="12 14">
    <name type="scientific">Xiamenia xianingshaonis</name>
    <dbReference type="NCBI Taxonomy" id="2682776"/>
    <lineage>
        <taxon>Bacteria</taxon>
        <taxon>Bacillati</taxon>
        <taxon>Actinomycetota</taxon>
        <taxon>Coriobacteriia</taxon>
        <taxon>Eggerthellales</taxon>
        <taxon>Eggerthellaceae</taxon>
        <taxon>Xiamenia</taxon>
    </lineage>
</organism>
<dbReference type="PANTHER" id="PTHR37820:SF1">
    <property type="entry name" value="CELL DIVISION PROTEIN FTSQ"/>
    <property type="match status" value="1"/>
</dbReference>
<keyword evidence="3" id="KW-0132">Cell division</keyword>
<evidence type="ECO:0000259" key="10">
    <source>
        <dbReference type="PROSITE" id="PS51779"/>
    </source>
</evidence>
<proteinExistence type="predicted"/>
<dbReference type="PROSITE" id="PS51779">
    <property type="entry name" value="POTRA"/>
    <property type="match status" value="1"/>
</dbReference>
<dbReference type="InterPro" id="IPR034746">
    <property type="entry name" value="POTRA"/>
</dbReference>
<feature type="domain" description="POTRA" evidence="10">
    <location>
        <begin position="111"/>
        <end position="179"/>
    </location>
</feature>
<keyword evidence="5 9" id="KW-1133">Transmembrane helix</keyword>
<evidence type="ECO:0000256" key="1">
    <source>
        <dbReference type="ARBA" id="ARBA00004370"/>
    </source>
</evidence>
<dbReference type="EMBL" id="CP072829">
    <property type="protein sequence ID" value="QTU84762.1"/>
    <property type="molecule type" value="Genomic_DNA"/>
</dbReference>
<dbReference type="Gene3D" id="3.10.20.310">
    <property type="entry name" value="membrane protein fhac"/>
    <property type="match status" value="1"/>
</dbReference>
<keyword evidence="13" id="KW-1185">Reference proteome</keyword>
<dbReference type="InterPro" id="IPR013685">
    <property type="entry name" value="POTRA_FtsQ_type"/>
</dbReference>
<evidence type="ECO:0000313" key="14">
    <source>
        <dbReference type="Proteomes" id="UP000671910"/>
    </source>
</evidence>